<dbReference type="PANTHER" id="PTHR33488">
    <property type="entry name" value="ZGC:162509"/>
    <property type="match status" value="1"/>
</dbReference>
<evidence type="ECO:0000313" key="4">
    <source>
        <dbReference type="Proteomes" id="UP001302126"/>
    </source>
</evidence>
<feature type="coiled-coil region" evidence="1">
    <location>
        <begin position="516"/>
        <end position="546"/>
    </location>
</feature>
<protein>
    <submittedName>
        <fullName evidence="3">Uncharacterized protein</fullName>
    </submittedName>
</protein>
<dbReference type="EMBL" id="MU864522">
    <property type="protein sequence ID" value="KAK4183819.1"/>
    <property type="molecule type" value="Genomic_DNA"/>
</dbReference>
<dbReference type="AlphaFoldDB" id="A0AAN7AEN5"/>
<reference evidence="3" key="1">
    <citation type="journal article" date="2023" name="Mol. Phylogenet. Evol.">
        <title>Genome-scale phylogeny and comparative genomics of the fungal order Sordariales.</title>
        <authorList>
            <person name="Hensen N."/>
            <person name="Bonometti L."/>
            <person name="Westerberg I."/>
            <person name="Brannstrom I.O."/>
            <person name="Guillou S."/>
            <person name="Cros-Aarteil S."/>
            <person name="Calhoun S."/>
            <person name="Haridas S."/>
            <person name="Kuo A."/>
            <person name="Mondo S."/>
            <person name="Pangilinan J."/>
            <person name="Riley R."/>
            <person name="LaButti K."/>
            <person name="Andreopoulos B."/>
            <person name="Lipzen A."/>
            <person name="Chen C."/>
            <person name="Yan M."/>
            <person name="Daum C."/>
            <person name="Ng V."/>
            <person name="Clum A."/>
            <person name="Steindorff A."/>
            <person name="Ohm R.A."/>
            <person name="Martin F."/>
            <person name="Silar P."/>
            <person name="Natvig D.O."/>
            <person name="Lalanne C."/>
            <person name="Gautier V."/>
            <person name="Ament-Velasquez S.L."/>
            <person name="Kruys A."/>
            <person name="Hutchinson M.I."/>
            <person name="Powell A.J."/>
            <person name="Barry K."/>
            <person name="Miller A.N."/>
            <person name="Grigoriev I.V."/>
            <person name="Debuchy R."/>
            <person name="Gladieux P."/>
            <person name="Hiltunen Thoren M."/>
            <person name="Johannesson H."/>
        </authorList>
    </citation>
    <scope>NUCLEOTIDE SEQUENCE</scope>
    <source>
        <strain evidence="3">PSN309</strain>
    </source>
</reference>
<evidence type="ECO:0000256" key="1">
    <source>
        <dbReference type="SAM" id="Coils"/>
    </source>
</evidence>
<name>A0AAN7AEN5_9PEZI</name>
<reference evidence="3" key="2">
    <citation type="submission" date="2023-05" db="EMBL/GenBank/DDBJ databases">
        <authorList>
            <consortium name="Lawrence Berkeley National Laboratory"/>
            <person name="Steindorff A."/>
            <person name="Hensen N."/>
            <person name="Bonometti L."/>
            <person name="Westerberg I."/>
            <person name="Brannstrom I.O."/>
            <person name="Guillou S."/>
            <person name="Cros-Aarteil S."/>
            <person name="Calhoun S."/>
            <person name="Haridas S."/>
            <person name="Kuo A."/>
            <person name="Mondo S."/>
            <person name="Pangilinan J."/>
            <person name="Riley R."/>
            <person name="Labutti K."/>
            <person name="Andreopoulos B."/>
            <person name="Lipzen A."/>
            <person name="Chen C."/>
            <person name="Yanf M."/>
            <person name="Daum C."/>
            <person name="Ng V."/>
            <person name="Clum A."/>
            <person name="Ohm R."/>
            <person name="Martin F."/>
            <person name="Silar P."/>
            <person name="Natvig D."/>
            <person name="Lalanne C."/>
            <person name="Gautier V."/>
            <person name="Ament-Velasquez S.L."/>
            <person name="Kruys A."/>
            <person name="Hutchinson M.I."/>
            <person name="Powell A.J."/>
            <person name="Barry K."/>
            <person name="Miller A.N."/>
            <person name="Grigoriev I.V."/>
            <person name="Debuchy R."/>
            <person name="Gladieux P."/>
            <person name="Thoren M.H."/>
            <person name="Johannesson H."/>
        </authorList>
    </citation>
    <scope>NUCLEOTIDE SEQUENCE</scope>
    <source>
        <strain evidence="3">PSN309</strain>
    </source>
</reference>
<accession>A0AAN7AEN5</accession>
<dbReference type="PANTHER" id="PTHR33488:SF2">
    <property type="entry name" value="EARLY ENDOSOME ANTIGEN 1-LIKE"/>
    <property type="match status" value="1"/>
</dbReference>
<feature type="region of interest" description="Disordered" evidence="2">
    <location>
        <begin position="1"/>
        <end position="35"/>
    </location>
</feature>
<evidence type="ECO:0000313" key="3">
    <source>
        <dbReference type="EMBL" id="KAK4183819.1"/>
    </source>
</evidence>
<dbReference type="Proteomes" id="UP001302126">
    <property type="component" value="Unassembled WGS sequence"/>
</dbReference>
<sequence length="739" mass="82575">MTGSAKMPDSESSAPSVSDLNNQLDNLDVNDGVEGDAGNLDDDSAFALEESGLQTPLTAAYSDLVFSSVALTLLQDDWGAVVSSAPAALGRLGQCFVLASEPLASSLVFPENSGLPYKSLRANLVHFSDLGRKAFRDAESKMNKLSMVIQVLCASDGTIDKITRDVEDPDLAELDLPRQLEALKRVSESCVTDTREIKKTFDAWKDFATRVYGACVEEDEALKRNQTDLEAQVQDKKMAADLKASAVTGIQEQAAYYDGQIVVAKDEFAKAQKALSRRGWFSFGGRRSKKQSKLELNNAGVEIGSAGLLSGLVKIGMNANWTKRQSEAEPGSSTDDMAEGIRRDVRDPGYELANRLLPRVHRLAELLVYGSHEFNGVAWEQLAGRGESTESSTREILRRIRDDLTAAREEHSVVVRRVRSAIMPVQDVLVALTAMVKKEAFINSKIEIDVSDEAKAWREEVRGAEDKLSQVVGEYLELAKDQTQKNEQPGFLIKKSSMSRKERRYEQLRLAQVHLLEVEEKANQRRERERKEIEELEMMQQEFQNLVASGATMAQVKQIVRGCVMKLQDFCAHLDQLTTFFANIHHYVQVIDEMHVDSFIGSAGTTNKLADRFRDHAGTDESVRLRRERLVEQQLAELKVAARELKDRYRVANVMTSTYVEVSNQYIMPGVARIDRLSLLNTTPMSKEERVQKIGEIGQLTKEARNNISGLANSRRDQYAAAVAQRRAEIEEMEEKEDE</sequence>
<keyword evidence="4" id="KW-1185">Reference proteome</keyword>
<evidence type="ECO:0000256" key="2">
    <source>
        <dbReference type="SAM" id="MobiDB-lite"/>
    </source>
</evidence>
<comment type="caution">
    <text evidence="3">The sequence shown here is derived from an EMBL/GenBank/DDBJ whole genome shotgun (WGS) entry which is preliminary data.</text>
</comment>
<feature type="compositionally biased region" description="Low complexity" evidence="2">
    <location>
        <begin position="19"/>
        <end position="30"/>
    </location>
</feature>
<gene>
    <name evidence="3" type="ORF">QBC35DRAFT_83550</name>
</gene>
<keyword evidence="1" id="KW-0175">Coiled coil</keyword>
<organism evidence="3 4">
    <name type="scientific">Podospora australis</name>
    <dbReference type="NCBI Taxonomy" id="1536484"/>
    <lineage>
        <taxon>Eukaryota</taxon>
        <taxon>Fungi</taxon>
        <taxon>Dikarya</taxon>
        <taxon>Ascomycota</taxon>
        <taxon>Pezizomycotina</taxon>
        <taxon>Sordariomycetes</taxon>
        <taxon>Sordariomycetidae</taxon>
        <taxon>Sordariales</taxon>
        <taxon>Podosporaceae</taxon>
        <taxon>Podospora</taxon>
    </lineage>
</organism>
<proteinExistence type="predicted"/>